<accession>A0ABT3PTX0</accession>
<evidence type="ECO:0000313" key="2">
    <source>
        <dbReference type="Proteomes" id="UP001207337"/>
    </source>
</evidence>
<comment type="caution">
    <text evidence="1">The sequence shown here is derived from an EMBL/GenBank/DDBJ whole genome shotgun (WGS) entry which is preliminary data.</text>
</comment>
<proteinExistence type="predicted"/>
<name>A0ABT3PTX0_9BACT</name>
<protein>
    <submittedName>
        <fullName evidence="1">Uncharacterized protein</fullName>
    </submittedName>
</protein>
<dbReference type="RefSeq" id="WP_265786373.1">
    <property type="nucleotide sequence ID" value="NZ_BAABRS010000001.1"/>
</dbReference>
<gene>
    <name evidence="1" type="ORF">LQ318_00065</name>
</gene>
<evidence type="ECO:0000313" key="1">
    <source>
        <dbReference type="EMBL" id="MCW9711283.1"/>
    </source>
</evidence>
<keyword evidence="2" id="KW-1185">Reference proteome</keyword>
<dbReference type="Proteomes" id="UP001207337">
    <property type="component" value="Unassembled WGS sequence"/>
</dbReference>
<dbReference type="EMBL" id="JAJNDC010000001">
    <property type="protein sequence ID" value="MCW9711283.1"/>
    <property type="molecule type" value="Genomic_DNA"/>
</dbReference>
<organism evidence="1 2">
    <name type="scientific">Fodinibius salicampi</name>
    <dbReference type="NCBI Taxonomy" id="1920655"/>
    <lineage>
        <taxon>Bacteria</taxon>
        <taxon>Pseudomonadati</taxon>
        <taxon>Balneolota</taxon>
        <taxon>Balneolia</taxon>
        <taxon>Balneolales</taxon>
        <taxon>Balneolaceae</taxon>
        <taxon>Fodinibius</taxon>
    </lineage>
</organism>
<sequence length="145" mass="17120">MGLFTNNKKGKTPHTWYPDILHWKEGDEIYCWGIISAFGIRNFSMANYHKYVDSMSGSAKGTFYFKSVDEQGNIFLEDESGNIVQFEFWRFIKKARNESLKSRKVKERVKKSEEYMELMKEFQKAFNELQESDNHPHRLGESNGE</sequence>
<reference evidence="1 2" key="1">
    <citation type="submission" date="2021-11" db="EMBL/GenBank/DDBJ databases">
        <title>Aliifidinibius sp. nov., a new bacterium isolated from saline soil.</title>
        <authorList>
            <person name="Galisteo C."/>
            <person name="De La Haba R."/>
            <person name="Sanchez-Porro C."/>
            <person name="Ventosa A."/>
        </authorList>
    </citation>
    <scope>NUCLEOTIDE SEQUENCE [LARGE SCALE GENOMIC DNA]</scope>
    <source>
        <strain evidence="1 2">KACC 190600</strain>
    </source>
</reference>